<evidence type="ECO:0000313" key="2">
    <source>
        <dbReference type="EMBL" id="QIL49284.1"/>
    </source>
</evidence>
<keyword evidence="3" id="KW-1185">Reference proteome</keyword>
<gene>
    <name evidence="2" type="ORF">G7082_12680</name>
</gene>
<dbReference type="PANTHER" id="PTHR30383:SF27">
    <property type="entry name" value="SPORE GERMINATION LIPASE LIPC"/>
    <property type="match status" value="1"/>
</dbReference>
<evidence type="ECO:0000259" key="1">
    <source>
        <dbReference type="Pfam" id="PF13472"/>
    </source>
</evidence>
<evidence type="ECO:0000313" key="3">
    <source>
        <dbReference type="Proteomes" id="UP000501747"/>
    </source>
</evidence>
<dbReference type="Gene3D" id="3.40.50.1110">
    <property type="entry name" value="SGNH hydrolase"/>
    <property type="match status" value="1"/>
</dbReference>
<dbReference type="InterPro" id="IPR036514">
    <property type="entry name" value="SGNH_hydro_sf"/>
</dbReference>
<dbReference type="AlphaFoldDB" id="A0A6G8AW49"/>
<organism evidence="2 3">
    <name type="scientific">Vagococcus hydrophili</name>
    <dbReference type="NCBI Taxonomy" id="2714947"/>
    <lineage>
        <taxon>Bacteria</taxon>
        <taxon>Bacillati</taxon>
        <taxon>Bacillota</taxon>
        <taxon>Bacilli</taxon>
        <taxon>Lactobacillales</taxon>
        <taxon>Enterococcaceae</taxon>
        <taxon>Vagococcus</taxon>
    </lineage>
</organism>
<dbReference type="Pfam" id="PF13472">
    <property type="entry name" value="Lipase_GDSL_2"/>
    <property type="match status" value="1"/>
</dbReference>
<feature type="domain" description="SGNH hydrolase-type esterase" evidence="1">
    <location>
        <begin position="56"/>
        <end position="276"/>
    </location>
</feature>
<dbReference type="PANTHER" id="PTHR30383">
    <property type="entry name" value="THIOESTERASE 1/PROTEASE 1/LYSOPHOSPHOLIPASE L1"/>
    <property type="match status" value="1"/>
</dbReference>
<name>A0A6G8AW49_9ENTE</name>
<dbReference type="SUPFAM" id="SSF52266">
    <property type="entry name" value="SGNH hydrolase"/>
    <property type="match status" value="1"/>
</dbReference>
<dbReference type="KEGG" id="vhy:G7082_12680"/>
<dbReference type="GO" id="GO:0004622">
    <property type="term" value="F:phosphatidylcholine lysophospholipase activity"/>
    <property type="evidence" value="ECO:0007669"/>
    <property type="project" value="TreeGrafter"/>
</dbReference>
<reference evidence="2 3" key="1">
    <citation type="submission" date="2020-03" db="EMBL/GenBank/DDBJ databases">
        <title>Vagococcus sp. nov., isolated from beetles.</title>
        <authorList>
            <person name="Hyun D.-W."/>
            <person name="Bae J.-W."/>
        </authorList>
    </citation>
    <scope>NUCLEOTIDE SEQUENCE [LARGE SCALE GENOMIC DNA]</scope>
    <source>
        <strain evidence="2 3">HDW17B</strain>
    </source>
</reference>
<protein>
    <submittedName>
        <fullName evidence="2">SGNH/GDSL hydrolase family protein</fullName>
    </submittedName>
</protein>
<proteinExistence type="predicted"/>
<dbReference type="InterPro" id="IPR013830">
    <property type="entry name" value="SGNH_hydro"/>
</dbReference>
<dbReference type="Proteomes" id="UP000501747">
    <property type="component" value="Chromosome"/>
</dbReference>
<dbReference type="InterPro" id="IPR051532">
    <property type="entry name" value="Ester_Hydrolysis_Enzymes"/>
</dbReference>
<dbReference type="CDD" id="cd04506">
    <property type="entry name" value="SGNH_hydrolase_YpmR_like"/>
    <property type="match status" value="1"/>
</dbReference>
<dbReference type="EMBL" id="CP049887">
    <property type="protein sequence ID" value="QIL49284.1"/>
    <property type="molecule type" value="Genomic_DNA"/>
</dbReference>
<accession>A0A6G8AW49</accession>
<keyword evidence="2" id="KW-0378">Hydrolase</keyword>
<sequence>MNKIKNSLSFVVLFFATVLITFFVGLMLIPKAERISSPDKQSKQAENRMEILRISAVGDSLTEGIGDTTHTGGYVPLLQTDLSERYPIDVVQVDNHGKSGDRSDQILKRIKKNEEMQESIKKADVILLTVGGNDLMKVIQTKIFDKLSLKTFTKPRVKYQKQLEELYDEIRSLNPTAPIYQLGIYNPFYKNFSEIEEMQEIVDYWNEGSKEFVEGQKNAYFVPINDEIYNGLPDIEVTKDSGSKDKKGKSQSSQDLINNLISEEDSFHPNNLGYQIIANAFRAKMESTKKEWLHNK</sequence>